<accession>A0ABD0SJ24</accession>
<keyword evidence="1" id="KW-0472">Membrane</keyword>
<name>A0ABD0SJ24_LOXSC</name>
<evidence type="ECO:0000313" key="4">
    <source>
        <dbReference type="Proteomes" id="UP001549921"/>
    </source>
</evidence>
<dbReference type="InterPro" id="IPR043128">
    <property type="entry name" value="Rev_trsase/Diguanyl_cyclase"/>
</dbReference>
<dbReference type="SUPFAM" id="SSF56672">
    <property type="entry name" value="DNA/RNA polymerases"/>
    <property type="match status" value="1"/>
</dbReference>
<keyword evidence="1" id="KW-1133">Transmembrane helix</keyword>
<dbReference type="PANTHER" id="PTHR48462">
    <property type="entry name" value="PROTEIN, PUTATIVE-RELATED"/>
    <property type="match status" value="1"/>
</dbReference>
<dbReference type="InterPro" id="IPR000477">
    <property type="entry name" value="RT_dom"/>
</dbReference>
<keyword evidence="1" id="KW-0812">Transmembrane</keyword>
<dbReference type="PROSITE" id="PS50878">
    <property type="entry name" value="RT_POL"/>
    <property type="match status" value="1"/>
</dbReference>
<evidence type="ECO:0000313" key="3">
    <source>
        <dbReference type="EMBL" id="KAL0819829.1"/>
    </source>
</evidence>
<evidence type="ECO:0000256" key="1">
    <source>
        <dbReference type="SAM" id="Phobius"/>
    </source>
</evidence>
<organism evidence="3 4">
    <name type="scientific">Loxostege sticticalis</name>
    <name type="common">Beet webworm moth</name>
    <dbReference type="NCBI Taxonomy" id="481309"/>
    <lineage>
        <taxon>Eukaryota</taxon>
        <taxon>Metazoa</taxon>
        <taxon>Ecdysozoa</taxon>
        <taxon>Arthropoda</taxon>
        <taxon>Hexapoda</taxon>
        <taxon>Insecta</taxon>
        <taxon>Pterygota</taxon>
        <taxon>Neoptera</taxon>
        <taxon>Endopterygota</taxon>
        <taxon>Lepidoptera</taxon>
        <taxon>Glossata</taxon>
        <taxon>Ditrysia</taxon>
        <taxon>Pyraloidea</taxon>
        <taxon>Crambidae</taxon>
        <taxon>Pyraustinae</taxon>
        <taxon>Loxostege</taxon>
    </lineage>
</organism>
<dbReference type="EMBL" id="JBEDNZ010000020">
    <property type="protein sequence ID" value="KAL0819829.1"/>
    <property type="molecule type" value="Genomic_DNA"/>
</dbReference>
<proteinExistence type="predicted"/>
<dbReference type="Proteomes" id="UP001549921">
    <property type="component" value="Unassembled WGS sequence"/>
</dbReference>
<sequence length="834" mass="91122">MAVPLCSVIIIESKVNDGDLKGAARILFSSDTAAPNSLDTLTALQSKHPSAPSTPLLPDPPSATLPCLQATEDAVMAAIMSFNNGSAGGLDGITPQHLKDLVVSAPSGLHASLLTSITRLVNLMLGGKVNSEVTSTLYGANLCALAKKDGSVRPIAIGSTFRRLASKICCRHILPSLESKFQPIQLGFGSKGGCEAAVHACRTYLQNSNNKIIIKLDVKNAFNSVDRNTMLSEVKKVAPNIYPYIWQCYSCPSNLLYQSHTILSSVGCQQGDPLGPAIFSLAIHPIISELTSKFNVWYLDDGTLGGDVNSILDDLDTIKSKFDAIGLKLNYNKCELYIDIDTDKKSEIIEKFEKVCPGIKILSKETLFLLGAPIFSEGIPDFIHQNVLNFNDYADRLLQIHSHMAIFILRSCLFVPKFTYALRCSPFWKHQNFCESLDQVILNQIQKIINIKLDNRMFLHATLPIRHGGLGIRQISSVALPAFLSSVHSTLSLVGKILNPSFNDFEVTYLSEAINAWRMACPGEDPPSSKNCQKLWDEPICRSVYDYLLNSSPTAMEKARMLAAAQHESGYWLQAYPSQNLGNLLDNNTFRLAVGLRLGANLVEPHHCHCGAYVDRLGHHGLACLKSAGRLPRHACLNDIIRRALVSVNVPATLEPTGLTRDDGKRPDGMTLVPWQLGRPLVWDATCVDTLAPSHLGTTSLRAGAAATAAEAAKRRKYANIANSCVFAAFAVETLGPWGPEARKFFINMKNKLIRVTGDHRAGSFLGQRIGIAIQRGNAASIMGTLPGGRWPGRSSFVALFYLSIVFVFCIYLFNVQIYIIRIIGNKLGLVYSV</sequence>
<dbReference type="PANTHER" id="PTHR48462:SF1">
    <property type="entry name" value="PROTEIN, PUTATIVE-RELATED"/>
    <property type="match status" value="1"/>
</dbReference>
<feature type="domain" description="Reverse transcriptase" evidence="2">
    <location>
        <begin position="126"/>
        <end position="374"/>
    </location>
</feature>
<dbReference type="Gene3D" id="3.30.70.270">
    <property type="match status" value="1"/>
</dbReference>
<dbReference type="Pfam" id="PF00078">
    <property type="entry name" value="RVT_1"/>
    <property type="match status" value="1"/>
</dbReference>
<dbReference type="InterPro" id="IPR043502">
    <property type="entry name" value="DNA/RNA_pol_sf"/>
</dbReference>
<comment type="caution">
    <text evidence="3">The sequence shown here is derived from an EMBL/GenBank/DDBJ whole genome shotgun (WGS) entry which is preliminary data.</text>
</comment>
<protein>
    <recommendedName>
        <fullName evidence="2">Reverse transcriptase domain-containing protein</fullName>
    </recommendedName>
</protein>
<evidence type="ECO:0000259" key="2">
    <source>
        <dbReference type="PROSITE" id="PS50878"/>
    </source>
</evidence>
<dbReference type="GO" id="GO:0071897">
    <property type="term" value="P:DNA biosynthetic process"/>
    <property type="evidence" value="ECO:0007669"/>
    <property type="project" value="UniProtKB-ARBA"/>
</dbReference>
<gene>
    <name evidence="3" type="ORF">ABMA28_007855</name>
</gene>
<dbReference type="AlphaFoldDB" id="A0ABD0SJ24"/>
<feature type="transmembrane region" description="Helical" evidence="1">
    <location>
        <begin position="799"/>
        <end position="821"/>
    </location>
</feature>
<reference evidence="3 4" key="1">
    <citation type="submission" date="2024-06" db="EMBL/GenBank/DDBJ databases">
        <title>A chromosome-level genome assembly of beet webworm, Loxostege sticticalis.</title>
        <authorList>
            <person name="Zhang Y."/>
        </authorList>
    </citation>
    <scope>NUCLEOTIDE SEQUENCE [LARGE SCALE GENOMIC DNA]</scope>
    <source>
        <strain evidence="3">AQ028</strain>
        <tissue evidence="3">Male pupae</tissue>
    </source>
</reference>